<evidence type="ECO:0000313" key="1">
    <source>
        <dbReference type="EMBL" id="NHZ80850.1"/>
    </source>
</evidence>
<comment type="caution">
    <text evidence="1">The sequence shown here is derived from an EMBL/GenBank/DDBJ whole genome shotgun (WGS) entry which is preliminary data.</text>
</comment>
<keyword evidence="2" id="KW-1185">Reference proteome</keyword>
<dbReference type="Proteomes" id="UP000621455">
    <property type="component" value="Unassembled WGS sequence"/>
</dbReference>
<dbReference type="RefSeq" id="WP_167088186.1">
    <property type="nucleotide sequence ID" value="NZ_WHJG01000016.1"/>
</dbReference>
<dbReference type="EMBL" id="WHJG01000016">
    <property type="protein sequence ID" value="NHZ80850.1"/>
    <property type="molecule type" value="Genomic_DNA"/>
</dbReference>
<proteinExistence type="predicted"/>
<name>A0ABX0N665_9BURK</name>
<sequence length="138" mass="14420">MALEELLQELNRGGGWDWCIRSFDGCSLSLSAGSSSSYAQHVVAFHGVCYLACPTEFSHPTFRVASTAERLSLSAQVAVDEDDTVVAIDADSSVGMEPLTFFIVATSATLAAAGGVATTRAALVGAKAWPYRANSVGK</sequence>
<reference evidence="1 2" key="1">
    <citation type="submission" date="2019-10" db="EMBL/GenBank/DDBJ databases">
        <title>Taxonomy of Antarctic Massilia spp.: description of Massilia rubra sp. nov., Massilia aquatica sp. nov., Massilia mucilaginosa sp. nov., Massilia frigida sp. nov. isolated from streams, lakes and regoliths.</title>
        <authorList>
            <person name="Holochova P."/>
            <person name="Sedlacek I."/>
            <person name="Kralova S."/>
            <person name="Maslanova I."/>
            <person name="Busse H.-J."/>
            <person name="Stankova E."/>
            <person name="Vrbovska V."/>
            <person name="Kovarovic V."/>
            <person name="Bartak M."/>
            <person name="Svec P."/>
            <person name="Pantucek R."/>
        </authorList>
    </citation>
    <scope>NUCLEOTIDE SEQUENCE [LARGE SCALE GENOMIC DNA]</scope>
    <source>
        <strain evidence="1 2">CCM 8695</strain>
    </source>
</reference>
<protein>
    <recommendedName>
        <fullName evidence="3">DUF2591 domain-containing protein</fullName>
    </recommendedName>
</protein>
<evidence type="ECO:0000313" key="2">
    <source>
        <dbReference type="Proteomes" id="UP000621455"/>
    </source>
</evidence>
<gene>
    <name evidence="1" type="ORF">F2P44_16435</name>
</gene>
<evidence type="ECO:0008006" key="3">
    <source>
        <dbReference type="Google" id="ProtNLM"/>
    </source>
</evidence>
<accession>A0ABX0N665</accession>
<organism evidence="1 2">
    <name type="scientific">Massilia frigida</name>
    <dbReference type="NCBI Taxonomy" id="2609281"/>
    <lineage>
        <taxon>Bacteria</taxon>
        <taxon>Pseudomonadati</taxon>
        <taxon>Pseudomonadota</taxon>
        <taxon>Betaproteobacteria</taxon>
        <taxon>Burkholderiales</taxon>
        <taxon>Oxalobacteraceae</taxon>
        <taxon>Telluria group</taxon>
        <taxon>Massilia</taxon>
    </lineage>
</organism>